<dbReference type="Proteomes" id="UP001150830">
    <property type="component" value="Unassembled WGS sequence"/>
</dbReference>
<evidence type="ECO:0000256" key="1">
    <source>
        <dbReference type="ARBA" id="ARBA00004429"/>
    </source>
</evidence>
<dbReference type="PANTHER" id="PTHR30012:SF4">
    <property type="entry name" value="MSHA BIOGENESIS PROTEIN MSHG"/>
    <property type="match status" value="1"/>
</dbReference>
<dbReference type="PRINTS" id="PR00812">
    <property type="entry name" value="BCTERIALGSPF"/>
</dbReference>
<dbReference type="InterPro" id="IPR042094">
    <property type="entry name" value="T2SS_GspF_sf"/>
</dbReference>
<evidence type="ECO:0000259" key="9">
    <source>
        <dbReference type="Pfam" id="PF00482"/>
    </source>
</evidence>
<evidence type="ECO:0000313" key="10">
    <source>
        <dbReference type="EMBL" id="MCY0964185.1"/>
    </source>
</evidence>
<dbReference type="AlphaFoldDB" id="A0A9X3EBJ6"/>
<sequence>MASYLYSGRDNQGKAVSGSIQAGSEQGAARQLQRQGILVVSLKIQQEQGRQRGQTSGSGLHMEFHFGPPISADERLLLTRQLYALTRAGVPIIRAVNGLAETATNPALSDILQDIGESLISGSDLSSAFRQHPKVFSPIFINMVSIGETTGRLSEALERLIAHLDMERETQKRLKTALRYPAMVVTSIVAALSIVTLYVIPNFAPVFASMGSELPLPTRILIASSEIVQTWGVFIAVGVVMVLVALWQYHKTPEGGLLWDRWKLRIPLLGSLYERIALARFARSLAMMIASGVPILRCLAIVSGSLGNRYIGAAIQKMQAGVERGERLTSTAANTGLFTPLVLQMMAVGEETGSIDRLMNDVADFYEEEIDYDLKQLADAIEPILLVFMGALVLVLALGVFLPVWELGRAAKGG</sequence>
<dbReference type="GO" id="GO:0015628">
    <property type="term" value="P:protein secretion by the type II secretion system"/>
    <property type="evidence" value="ECO:0007669"/>
    <property type="project" value="TreeGrafter"/>
</dbReference>
<feature type="transmembrane region" description="Helical" evidence="8">
    <location>
        <begin position="220"/>
        <end position="247"/>
    </location>
</feature>
<accession>A0A9X3EBJ6</accession>
<dbReference type="RefSeq" id="WP_283172403.1">
    <property type="nucleotide sequence ID" value="NZ_JAPNOA010000016.1"/>
</dbReference>
<dbReference type="FunFam" id="1.20.81.30:FF:000001">
    <property type="entry name" value="Type II secretion system protein F"/>
    <property type="match status" value="2"/>
</dbReference>
<evidence type="ECO:0000256" key="5">
    <source>
        <dbReference type="ARBA" id="ARBA00022692"/>
    </source>
</evidence>
<reference evidence="10" key="1">
    <citation type="submission" date="2022-11" db="EMBL/GenBank/DDBJ databases">
        <title>Parathalassolutuus dongxingensis gen. nov., sp. nov., a novel member of family Oceanospirillaceae isolated from a coastal shrimp pond in Guangxi, China.</title>
        <authorList>
            <person name="Chen H."/>
        </authorList>
    </citation>
    <scope>NUCLEOTIDE SEQUENCE</scope>
    <source>
        <strain evidence="10">G-43</strain>
    </source>
</reference>
<evidence type="ECO:0000256" key="2">
    <source>
        <dbReference type="ARBA" id="ARBA00005745"/>
    </source>
</evidence>
<comment type="subcellular location">
    <subcellularLocation>
        <location evidence="1">Cell inner membrane</location>
        <topology evidence="1">Multi-pass membrane protein</topology>
    </subcellularLocation>
</comment>
<evidence type="ECO:0000256" key="7">
    <source>
        <dbReference type="ARBA" id="ARBA00023136"/>
    </source>
</evidence>
<gene>
    <name evidence="10" type="ORF">OUO13_03230</name>
</gene>
<keyword evidence="4" id="KW-0997">Cell inner membrane</keyword>
<name>A0A9X3EBJ6_9GAMM</name>
<evidence type="ECO:0000256" key="4">
    <source>
        <dbReference type="ARBA" id="ARBA00022519"/>
    </source>
</evidence>
<feature type="transmembrane region" description="Helical" evidence="8">
    <location>
        <begin position="178"/>
        <end position="200"/>
    </location>
</feature>
<dbReference type="Gene3D" id="1.20.81.30">
    <property type="entry name" value="Type II secretion system (T2SS), domain F"/>
    <property type="match status" value="2"/>
</dbReference>
<evidence type="ECO:0000256" key="8">
    <source>
        <dbReference type="SAM" id="Phobius"/>
    </source>
</evidence>
<keyword evidence="5 8" id="KW-0812">Transmembrane</keyword>
<evidence type="ECO:0000256" key="3">
    <source>
        <dbReference type="ARBA" id="ARBA00022475"/>
    </source>
</evidence>
<feature type="domain" description="Type II secretion system protein GspF" evidence="9">
    <location>
        <begin position="79"/>
        <end position="201"/>
    </location>
</feature>
<organism evidence="10 11">
    <name type="scientific">Parathalassolituus penaei</name>
    <dbReference type="NCBI Taxonomy" id="2997323"/>
    <lineage>
        <taxon>Bacteria</taxon>
        <taxon>Pseudomonadati</taxon>
        <taxon>Pseudomonadota</taxon>
        <taxon>Gammaproteobacteria</taxon>
        <taxon>Oceanospirillales</taxon>
        <taxon>Oceanospirillaceae</taxon>
        <taxon>Parathalassolituus</taxon>
    </lineage>
</organism>
<dbReference type="EMBL" id="JAPNOA010000016">
    <property type="protein sequence ID" value="MCY0964185.1"/>
    <property type="molecule type" value="Genomic_DNA"/>
</dbReference>
<dbReference type="Pfam" id="PF00482">
    <property type="entry name" value="T2SSF"/>
    <property type="match status" value="2"/>
</dbReference>
<dbReference type="InterPro" id="IPR003004">
    <property type="entry name" value="GspF/PilC"/>
</dbReference>
<keyword evidence="3" id="KW-1003">Cell membrane</keyword>
<protein>
    <submittedName>
        <fullName evidence="10">Type II secretion system F family protein</fullName>
    </submittedName>
</protein>
<dbReference type="GO" id="GO:0005886">
    <property type="term" value="C:plasma membrane"/>
    <property type="evidence" value="ECO:0007669"/>
    <property type="project" value="UniProtKB-SubCell"/>
</dbReference>
<dbReference type="InterPro" id="IPR018076">
    <property type="entry name" value="T2SS_GspF_dom"/>
</dbReference>
<evidence type="ECO:0000256" key="6">
    <source>
        <dbReference type="ARBA" id="ARBA00022989"/>
    </source>
</evidence>
<feature type="domain" description="Type II secretion system protein GspF" evidence="9">
    <location>
        <begin position="281"/>
        <end position="403"/>
    </location>
</feature>
<proteinExistence type="inferred from homology"/>
<keyword evidence="11" id="KW-1185">Reference proteome</keyword>
<feature type="transmembrane region" description="Helical" evidence="8">
    <location>
        <begin position="384"/>
        <end position="405"/>
    </location>
</feature>
<keyword evidence="7 8" id="KW-0472">Membrane</keyword>
<keyword evidence="6 8" id="KW-1133">Transmembrane helix</keyword>
<dbReference type="PANTHER" id="PTHR30012">
    <property type="entry name" value="GENERAL SECRETION PATHWAY PROTEIN"/>
    <property type="match status" value="1"/>
</dbReference>
<evidence type="ECO:0000313" key="11">
    <source>
        <dbReference type="Proteomes" id="UP001150830"/>
    </source>
</evidence>
<comment type="similarity">
    <text evidence="2">Belongs to the GSP F family.</text>
</comment>
<comment type="caution">
    <text evidence="10">The sequence shown here is derived from an EMBL/GenBank/DDBJ whole genome shotgun (WGS) entry which is preliminary data.</text>
</comment>